<dbReference type="EMBL" id="FIZP01000014">
    <property type="protein sequence ID" value="CZE49118.1"/>
    <property type="molecule type" value="Genomic_DNA"/>
</dbReference>
<proteinExistence type="predicted"/>
<reference evidence="2 3" key="1">
    <citation type="submission" date="2016-02" db="EMBL/GenBank/DDBJ databases">
        <authorList>
            <consortium name="Pathogen Informatics"/>
        </authorList>
    </citation>
    <scope>NUCLEOTIDE SEQUENCE [LARGE SCALE GENOMIC DNA]</scope>
    <source>
        <strain evidence="2 3">RC20</strain>
    </source>
</reference>
<keyword evidence="3" id="KW-1185">Reference proteome</keyword>
<dbReference type="InterPro" id="IPR057727">
    <property type="entry name" value="WCX_dom"/>
</dbReference>
<gene>
    <name evidence="2" type="ORF">ERS672216_01758</name>
</gene>
<dbReference type="AlphaFoldDB" id="A0A128EKK3"/>
<protein>
    <recommendedName>
        <fullName evidence="1">WCX domain-containing protein</fullName>
    </recommendedName>
</protein>
<feature type="domain" description="WCX" evidence="1">
    <location>
        <begin position="28"/>
        <end position="102"/>
    </location>
</feature>
<sequence>MEGCFEKNTKFERLVDGEISTFPSENLTTIKLKASKNIKEFLLRRKLFPEQKIIEDAKGGWLIFETKVGFLNDIKGVIRYWMPEIFVLEPLWLKDEFLNELQIYLEKERKCCYTC</sequence>
<dbReference type="Pfam" id="PF25583">
    <property type="entry name" value="WCX"/>
    <property type="match status" value="1"/>
</dbReference>
<evidence type="ECO:0000259" key="1">
    <source>
        <dbReference type="Pfam" id="PF25583"/>
    </source>
</evidence>
<name>A0A128EKK3_9BACT</name>
<evidence type="ECO:0000313" key="2">
    <source>
        <dbReference type="EMBL" id="CZE49118.1"/>
    </source>
</evidence>
<evidence type="ECO:0000313" key="3">
    <source>
        <dbReference type="Proteomes" id="UP000069632"/>
    </source>
</evidence>
<organism evidence="2 3">
    <name type="scientific">Campylobacter geochelonis</name>
    <dbReference type="NCBI Taxonomy" id="1780362"/>
    <lineage>
        <taxon>Bacteria</taxon>
        <taxon>Pseudomonadati</taxon>
        <taxon>Campylobacterota</taxon>
        <taxon>Epsilonproteobacteria</taxon>
        <taxon>Campylobacterales</taxon>
        <taxon>Campylobacteraceae</taxon>
        <taxon>Campylobacter</taxon>
    </lineage>
</organism>
<accession>A0A128EKK3</accession>
<dbReference type="Proteomes" id="UP000069632">
    <property type="component" value="Unassembled WGS sequence"/>
</dbReference>